<comment type="subunit">
    <text evidence="5">Heterooligomer composed of large and small subunits.</text>
</comment>
<reference evidence="10 11" key="1">
    <citation type="submission" date="2017-03" db="EMBL/GenBank/DDBJ databases">
        <authorList>
            <person name="Afonso C.L."/>
            <person name="Miller P.J."/>
            <person name="Scott M.A."/>
            <person name="Spackman E."/>
            <person name="Goraichik I."/>
            <person name="Dimitrov K.M."/>
            <person name="Suarez D.L."/>
            <person name="Swayne D.E."/>
        </authorList>
    </citation>
    <scope>NUCLEOTIDE SEQUENCE [LARGE SCALE GENOMIC DNA]</scope>
    <source>
        <strain evidence="10 11">CECT 7971</strain>
    </source>
</reference>
<dbReference type="EMBL" id="FWFW01000006">
    <property type="protein sequence ID" value="SLN45875.1"/>
    <property type="molecule type" value="Genomic_DNA"/>
</dbReference>
<accession>A0A1Y5SQI8</accession>
<dbReference type="PANTHER" id="PTHR30008:SF0">
    <property type="entry name" value="EXODEOXYRIBONUCLEASE 7 LARGE SUBUNIT"/>
    <property type="match status" value="1"/>
</dbReference>
<comment type="function">
    <text evidence="5">Bidirectionally degrades single-stranded DNA into large acid-insoluble oligonucleotides, which are then degraded further into small acid-soluble oligonucleotides.</text>
</comment>
<evidence type="ECO:0000256" key="3">
    <source>
        <dbReference type="ARBA" id="ARBA00022801"/>
    </source>
</evidence>
<evidence type="ECO:0000313" key="10">
    <source>
        <dbReference type="EMBL" id="SLN45875.1"/>
    </source>
</evidence>
<dbReference type="GO" id="GO:0005737">
    <property type="term" value="C:cytoplasm"/>
    <property type="evidence" value="ECO:0007669"/>
    <property type="project" value="UniProtKB-SubCell"/>
</dbReference>
<dbReference type="CDD" id="cd04489">
    <property type="entry name" value="ExoVII_LU_OBF"/>
    <property type="match status" value="1"/>
</dbReference>
<keyword evidence="2 5" id="KW-0540">Nuclease</keyword>
<evidence type="ECO:0000256" key="4">
    <source>
        <dbReference type="ARBA" id="ARBA00022839"/>
    </source>
</evidence>
<evidence type="ECO:0000256" key="7">
    <source>
        <dbReference type="SAM" id="MobiDB-lite"/>
    </source>
</evidence>
<evidence type="ECO:0000259" key="8">
    <source>
        <dbReference type="Pfam" id="PF02601"/>
    </source>
</evidence>
<evidence type="ECO:0000313" key="11">
    <source>
        <dbReference type="Proteomes" id="UP000193307"/>
    </source>
</evidence>
<comment type="catalytic activity">
    <reaction evidence="5 6">
        <text>Exonucleolytic cleavage in either 5'- to 3'- or 3'- to 5'-direction to yield nucleoside 5'-phosphates.</text>
        <dbReference type="EC" id="3.1.11.6"/>
    </reaction>
</comment>
<keyword evidence="11" id="KW-1185">Reference proteome</keyword>
<dbReference type="NCBIfam" id="TIGR00237">
    <property type="entry name" value="xseA"/>
    <property type="match status" value="1"/>
</dbReference>
<dbReference type="InterPro" id="IPR025824">
    <property type="entry name" value="OB-fold_nuc-bd_dom"/>
</dbReference>
<keyword evidence="4 5" id="KW-0269">Exonuclease</keyword>
<feature type="region of interest" description="Disordered" evidence="7">
    <location>
        <begin position="478"/>
        <end position="509"/>
    </location>
</feature>
<dbReference type="Pfam" id="PF02601">
    <property type="entry name" value="Exonuc_VII_L"/>
    <property type="match status" value="1"/>
</dbReference>
<evidence type="ECO:0000256" key="6">
    <source>
        <dbReference type="RuleBase" id="RU004355"/>
    </source>
</evidence>
<name>A0A1Y5SQI8_9RHOB</name>
<proteinExistence type="inferred from homology"/>
<keyword evidence="3 5" id="KW-0378">Hydrolase</keyword>
<organism evidence="10 11">
    <name type="scientific">Pacificibacter marinus</name>
    <dbReference type="NCBI Taxonomy" id="658057"/>
    <lineage>
        <taxon>Bacteria</taxon>
        <taxon>Pseudomonadati</taxon>
        <taxon>Pseudomonadota</taxon>
        <taxon>Alphaproteobacteria</taxon>
        <taxon>Rhodobacterales</taxon>
        <taxon>Roseobacteraceae</taxon>
        <taxon>Pacificibacter</taxon>
    </lineage>
</organism>
<evidence type="ECO:0000259" key="9">
    <source>
        <dbReference type="Pfam" id="PF13742"/>
    </source>
</evidence>
<evidence type="ECO:0000256" key="2">
    <source>
        <dbReference type="ARBA" id="ARBA00022722"/>
    </source>
</evidence>
<comment type="subcellular location">
    <subcellularLocation>
        <location evidence="5 6">Cytoplasm</location>
    </subcellularLocation>
</comment>
<dbReference type="HAMAP" id="MF_00378">
    <property type="entry name" value="Exonuc_7_L"/>
    <property type="match status" value="1"/>
</dbReference>
<dbReference type="AlphaFoldDB" id="A0A1Y5SQI8"/>
<protein>
    <recommendedName>
        <fullName evidence="5">Exodeoxyribonuclease 7 large subunit</fullName>
        <ecNumber evidence="5">3.1.11.6</ecNumber>
    </recommendedName>
    <alternativeName>
        <fullName evidence="5">Exodeoxyribonuclease VII large subunit</fullName>
        <shortName evidence="5">Exonuclease VII large subunit</shortName>
    </alternativeName>
</protein>
<gene>
    <name evidence="5 10" type="primary">xseA</name>
    <name evidence="10" type="ORF">PAM7971_02221</name>
</gene>
<keyword evidence="1 5" id="KW-0963">Cytoplasm</keyword>
<dbReference type="GO" id="GO:0006308">
    <property type="term" value="P:DNA catabolic process"/>
    <property type="evidence" value="ECO:0007669"/>
    <property type="project" value="UniProtKB-UniRule"/>
</dbReference>
<sequence length="509" mass="56342">MSDLFEDEGPQGTSNAPEFTVSELSGAVKKIIEGEFGFVRVRAEVGRVSMPRSGHMYFDLKDDKAVINAVSWKGQVAKMDVRPEEGMEVIATGRMTTFPGGSRYQLIVDSIEPAGAGALMAMLEKRKKALAAEGLFDADRKQPIPYLPEVIGVVTSPSGAVIRDILHRLRDRFPRHVLLWPVAVQGQNCAREVANAIEQFNAMPVDGAIPRPDLLIVARGGGSVEDLWGFNEEVVVRAAAASKIPLISAVGHETDTTLIDFASDMRAPTPTAAAEIAVPVRRELWVAIQEQKGRMARGLTQGLERRRQRLSDLARVMPNKDRLLDGPRQRFDQAELRMNQALMEGVQKRKLHLSEVSAGLRPASIRRALQVKSDKMNDLSIRLHPALVARNIDAKRERFTQVSERLVRAARSQEQQRQQRLERLEAMRQAMGYRETLRRGYAVVRDSKDGVVTSAAEASRMYEVEFADGRVALDGSVSRSVAAPVVKKEPPKPKSKPTKKSDTDQGSLF</sequence>
<evidence type="ECO:0000256" key="1">
    <source>
        <dbReference type="ARBA" id="ARBA00022490"/>
    </source>
</evidence>
<dbReference type="GO" id="GO:0008855">
    <property type="term" value="F:exodeoxyribonuclease VII activity"/>
    <property type="evidence" value="ECO:0007669"/>
    <property type="project" value="UniProtKB-UniRule"/>
</dbReference>
<dbReference type="GO" id="GO:0003676">
    <property type="term" value="F:nucleic acid binding"/>
    <property type="evidence" value="ECO:0007669"/>
    <property type="project" value="InterPro"/>
</dbReference>
<dbReference type="RefSeq" id="WP_085849353.1">
    <property type="nucleotide sequence ID" value="NZ_FNZV01000005.1"/>
</dbReference>
<dbReference type="PANTHER" id="PTHR30008">
    <property type="entry name" value="EXODEOXYRIBONUCLEASE 7 LARGE SUBUNIT"/>
    <property type="match status" value="1"/>
</dbReference>
<evidence type="ECO:0000256" key="5">
    <source>
        <dbReference type="HAMAP-Rule" id="MF_00378"/>
    </source>
</evidence>
<dbReference type="GO" id="GO:0009318">
    <property type="term" value="C:exodeoxyribonuclease VII complex"/>
    <property type="evidence" value="ECO:0007669"/>
    <property type="project" value="UniProtKB-UniRule"/>
</dbReference>
<dbReference type="InterPro" id="IPR003753">
    <property type="entry name" value="Exonuc_VII_L"/>
</dbReference>
<dbReference type="EC" id="3.1.11.6" evidence="5"/>
<dbReference type="InterPro" id="IPR020579">
    <property type="entry name" value="Exonuc_VII_lsu_C"/>
</dbReference>
<feature type="domain" description="Exonuclease VII large subunit C-terminal" evidence="8">
    <location>
        <begin position="135"/>
        <end position="472"/>
    </location>
</feature>
<dbReference type="Pfam" id="PF13742">
    <property type="entry name" value="tRNA_anti_2"/>
    <property type="match status" value="1"/>
</dbReference>
<dbReference type="OrthoDB" id="9802795at2"/>
<dbReference type="STRING" id="658057.SAMN04488032_105104"/>
<comment type="similarity">
    <text evidence="5 6">Belongs to the XseA family.</text>
</comment>
<dbReference type="Proteomes" id="UP000193307">
    <property type="component" value="Unassembled WGS sequence"/>
</dbReference>
<feature type="domain" description="OB-fold nucleic acid binding" evidence="9">
    <location>
        <begin position="19"/>
        <end position="112"/>
    </location>
</feature>